<dbReference type="OrthoDB" id="9790409at2"/>
<feature type="transmembrane region" description="Helical" evidence="1">
    <location>
        <begin position="82"/>
        <end position="102"/>
    </location>
</feature>
<dbReference type="AlphaFoldDB" id="A0A5C1YQI8"/>
<gene>
    <name evidence="2" type="ORF">FLP30_05465</name>
</gene>
<dbReference type="EMBL" id="CP043506">
    <property type="protein sequence ID" value="QEO17247.1"/>
    <property type="molecule type" value="Genomic_DNA"/>
</dbReference>
<feature type="transmembrane region" description="Helical" evidence="1">
    <location>
        <begin position="114"/>
        <end position="135"/>
    </location>
</feature>
<feature type="transmembrane region" description="Helical" evidence="1">
    <location>
        <begin position="42"/>
        <end position="61"/>
    </location>
</feature>
<reference evidence="2 3" key="1">
    <citation type="submission" date="2019-09" db="EMBL/GenBank/DDBJ databases">
        <title>Genome sequencing of strain KACC 21233.</title>
        <authorList>
            <person name="Heo J."/>
            <person name="Kim S.-J."/>
            <person name="Kim J.-S."/>
            <person name="Hong S.-B."/>
            <person name="Kwon S.-W."/>
        </authorList>
    </citation>
    <scope>NUCLEOTIDE SEQUENCE [LARGE SCALE GENOMIC DNA]</scope>
    <source>
        <strain evidence="2 3">KACC 21233</strain>
    </source>
</reference>
<evidence type="ECO:0000313" key="3">
    <source>
        <dbReference type="Proteomes" id="UP000324536"/>
    </source>
</evidence>
<dbReference type="KEGG" id="acek:FLP30_05465"/>
<keyword evidence="1" id="KW-0812">Transmembrane</keyword>
<organism evidence="2 3">
    <name type="scientific">Acetobacter vaccinii</name>
    <dbReference type="NCBI Taxonomy" id="2592655"/>
    <lineage>
        <taxon>Bacteria</taxon>
        <taxon>Pseudomonadati</taxon>
        <taxon>Pseudomonadota</taxon>
        <taxon>Alphaproteobacteria</taxon>
        <taxon>Acetobacterales</taxon>
        <taxon>Acetobacteraceae</taxon>
        <taxon>Acetobacter</taxon>
    </lineage>
</organism>
<protein>
    <submittedName>
        <fullName evidence="2">YeeE/YedE family protein</fullName>
    </submittedName>
</protein>
<proteinExistence type="predicted"/>
<name>A0A5C1YQI8_9PROT</name>
<keyword evidence="1" id="KW-0472">Membrane</keyword>
<evidence type="ECO:0000256" key="1">
    <source>
        <dbReference type="SAM" id="Phobius"/>
    </source>
</evidence>
<accession>A0A5C1YQI8</accession>
<keyword evidence="3" id="KW-1185">Reference proteome</keyword>
<sequence>MAIRTLVAFLCGLVFSFGLILGGMLNPATVLGFLNLAGHWNPSLLFVLGGAVCLTFCGVRLQRHLSRPVFETTFQLPTARQIDWPLMAGSCLFGLGWGLAGFCPGPAVASLLMGHWQSLVFLLGLIGGMKAFALWKPI</sequence>
<dbReference type="InterPro" id="IPR046513">
    <property type="entry name" value="DUF6691"/>
</dbReference>
<dbReference type="Pfam" id="PF20398">
    <property type="entry name" value="DUF6691"/>
    <property type="match status" value="1"/>
</dbReference>
<keyword evidence="1" id="KW-1133">Transmembrane helix</keyword>
<dbReference type="RefSeq" id="WP_149278926.1">
    <property type="nucleotide sequence ID" value="NZ_CP043506.1"/>
</dbReference>
<evidence type="ECO:0000313" key="2">
    <source>
        <dbReference type="EMBL" id="QEO17247.1"/>
    </source>
</evidence>
<dbReference type="Proteomes" id="UP000324536">
    <property type="component" value="Chromosome"/>
</dbReference>